<keyword evidence="2" id="KW-0521">NADP</keyword>
<feature type="active site" evidence="4">
    <location>
        <position position="229"/>
    </location>
</feature>
<feature type="domain" description="Aldehyde dehydrogenase" evidence="6">
    <location>
        <begin position="3"/>
        <end position="449"/>
    </location>
</feature>
<reference evidence="7 8" key="1">
    <citation type="submission" date="2016-10" db="EMBL/GenBank/DDBJ databases">
        <authorList>
            <person name="Varghese N."/>
            <person name="Submissions S."/>
        </authorList>
    </citation>
    <scope>NUCLEOTIDE SEQUENCE [LARGE SCALE GENOMIC DNA]</scope>
    <source>
        <strain evidence="7 8">WCC6</strain>
    </source>
</reference>
<dbReference type="InterPro" id="IPR015590">
    <property type="entry name" value="Aldehyde_DH_dom"/>
</dbReference>
<evidence type="ECO:0000256" key="2">
    <source>
        <dbReference type="ARBA" id="ARBA00022857"/>
    </source>
</evidence>
<dbReference type="GO" id="GO:0004777">
    <property type="term" value="F:succinate-semialdehyde dehydrogenase (NAD+) activity"/>
    <property type="evidence" value="ECO:0007669"/>
    <property type="project" value="TreeGrafter"/>
</dbReference>
<dbReference type="PANTHER" id="PTHR43217">
    <property type="entry name" value="SUCCINATE SEMIALDEHYDE DEHYDROGENASE [NAD(P)+] SAD"/>
    <property type="match status" value="1"/>
</dbReference>
<dbReference type="EMBL" id="FNOP01000004">
    <property type="protein sequence ID" value="SDW66798.1"/>
    <property type="molecule type" value="Genomic_DNA"/>
</dbReference>
<name>A0A1H2VEQ7_ACIFE</name>
<evidence type="ECO:0000313" key="8">
    <source>
        <dbReference type="Proteomes" id="UP000182379"/>
    </source>
</evidence>
<dbReference type="RefSeq" id="WP_074705066.1">
    <property type="nucleotide sequence ID" value="NZ_CBCSNF010000040.1"/>
</dbReference>
<organism evidence="7 8">
    <name type="scientific">Acidaminococcus fermentans</name>
    <dbReference type="NCBI Taxonomy" id="905"/>
    <lineage>
        <taxon>Bacteria</taxon>
        <taxon>Bacillati</taxon>
        <taxon>Bacillota</taxon>
        <taxon>Negativicutes</taxon>
        <taxon>Acidaminococcales</taxon>
        <taxon>Acidaminococcaceae</taxon>
        <taxon>Acidaminococcus</taxon>
    </lineage>
</organism>
<evidence type="ECO:0000256" key="5">
    <source>
        <dbReference type="RuleBase" id="RU003345"/>
    </source>
</evidence>
<dbReference type="PANTHER" id="PTHR43217:SF2">
    <property type="entry name" value="SUCCINATE-SEMIALDEHYDE DEHYDROGENASE [NADP(+)]"/>
    <property type="match status" value="1"/>
</dbReference>
<dbReference type="InterPro" id="IPR044148">
    <property type="entry name" value="ALDH_GabD1-like"/>
</dbReference>
<dbReference type="Gene3D" id="3.40.605.10">
    <property type="entry name" value="Aldehyde Dehydrogenase, Chain A, domain 1"/>
    <property type="match status" value="1"/>
</dbReference>
<comment type="caution">
    <text evidence="7">The sequence shown here is derived from an EMBL/GenBank/DDBJ whole genome shotgun (WGS) entry which is preliminary data.</text>
</comment>
<dbReference type="InterPro" id="IPR047110">
    <property type="entry name" value="GABD/Sad-like"/>
</dbReference>
<dbReference type="GO" id="GO:0004030">
    <property type="term" value="F:aldehyde dehydrogenase [NAD(P)+] activity"/>
    <property type="evidence" value="ECO:0007669"/>
    <property type="project" value="InterPro"/>
</dbReference>
<accession>A0A1H2VEQ7</accession>
<evidence type="ECO:0000256" key="1">
    <source>
        <dbReference type="ARBA" id="ARBA00009986"/>
    </source>
</evidence>
<dbReference type="Gene3D" id="3.40.309.10">
    <property type="entry name" value="Aldehyde Dehydrogenase, Chain A, domain 2"/>
    <property type="match status" value="1"/>
</dbReference>
<sequence length="464" mass="50899">MAYQTIYPYTNEVLRSYESLSDAGVEEALERAYGQYQAWQKDNDVENRKTVLRQVAALLRRDLDRYAETMTKDMGKLFVEAQGEVELCAAIAEYYADQADGFLAREPVETPAGKAYILKQARGVIMAVEPWNFPFYQVMRVFAPNFIIGNPLLLKHASNCPGSALAFEALVREAGAPEGAFQNLFASYDQVSRIIEDSRVAGACLTGSERGGSSVAEHAGKALKPSSLELGGNDAFIVLDDADMDEVKSQLFAARLYNAGQVCVSSKRFIVTEKNYDRFLRDLAEVFASAQWGDPMDPATTLAPLSSATAKRDVLAAIDQAVQAGARVVYGNQPIESPGYFVMPTILTDVTKDNPLYNKEVFGPVGVVYKVRDEEEAIALANDSSYGLGNTVFSSDMDHAGRVAARIETGMSFINHGWTSLPELPFGGVKNSGYGHELSRSGFDTFVNQHLVFIPQAVWERHGK</sequence>
<dbReference type="PROSITE" id="PS00687">
    <property type="entry name" value="ALDEHYDE_DEHYDR_GLU"/>
    <property type="match status" value="1"/>
</dbReference>
<dbReference type="Pfam" id="PF00171">
    <property type="entry name" value="Aldedh"/>
    <property type="match status" value="1"/>
</dbReference>
<dbReference type="InterPro" id="IPR016163">
    <property type="entry name" value="Ald_DH_C"/>
</dbReference>
<dbReference type="Proteomes" id="UP000182379">
    <property type="component" value="Unassembled WGS sequence"/>
</dbReference>
<dbReference type="InterPro" id="IPR016161">
    <property type="entry name" value="Ald_DH/histidinol_DH"/>
</dbReference>
<dbReference type="InterPro" id="IPR029510">
    <property type="entry name" value="Ald_DH_CS_GLU"/>
</dbReference>
<protein>
    <submittedName>
        <fullName evidence="7">Succinate-semialdehyde dehydrogenase / glutarate-semialdehyde dehydrogenase</fullName>
    </submittedName>
</protein>
<evidence type="ECO:0000256" key="4">
    <source>
        <dbReference type="PROSITE-ProRule" id="PRU10007"/>
    </source>
</evidence>
<gene>
    <name evidence="7" type="ORF">SAMN05216495_10420</name>
</gene>
<dbReference type="FunFam" id="3.40.309.10:FF:000009">
    <property type="entry name" value="Aldehyde dehydrogenase A"/>
    <property type="match status" value="1"/>
</dbReference>
<comment type="similarity">
    <text evidence="1 5">Belongs to the aldehyde dehydrogenase family.</text>
</comment>
<dbReference type="SUPFAM" id="SSF53720">
    <property type="entry name" value="ALDH-like"/>
    <property type="match status" value="1"/>
</dbReference>
<proteinExistence type="inferred from homology"/>
<evidence type="ECO:0000259" key="6">
    <source>
        <dbReference type="Pfam" id="PF00171"/>
    </source>
</evidence>
<dbReference type="AlphaFoldDB" id="A0A1H2VEQ7"/>
<evidence type="ECO:0000256" key="3">
    <source>
        <dbReference type="ARBA" id="ARBA00023002"/>
    </source>
</evidence>
<keyword evidence="3 5" id="KW-0560">Oxidoreductase</keyword>
<evidence type="ECO:0000313" key="7">
    <source>
        <dbReference type="EMBL" id="SDW66798.1"/>
    </source>
</evidence>
<dbReference type="InterPro" id="IPR016162">
    <property type="entry name" value="Ald_DH_N"/>
</dbReference>
<dbReference type="CDD" id="cd07100">
    <property type="entry name" value="ALDH_SSADH1_GabD1"/>
    <property type="match status" value="1"/>
</dbReference>
<dbReference type="FunFam" id="3.40.605.10:FF:000012">
    <property type="entry name" value="NAD-dependent succinate-semialdehyde dehydrogenase"/>
    <property type="match status" value="1"/>
</dbReference>